<protein>
    <submittedName>
        <fullName evidence="1">DUF6978 family protein</fullName>
    </submittedName>
</protein>
<gene>
    <name evidence="1" type="ORF">ACFQL9_07645</name>
</gene>
<evidence type="ECO:0000313" key="2">
    <source>
        <dbReference type="Proteomes" id="UP001596461"/>
    </source>
</evidence>
<dbReference type="AlphaFoldDB" id="A0ABD5W853"/>
<dbReference type="EMBL" id="JBHTAH010000005">
    <property type="protein sequence ID" value="MFC7069509.1"/>
    <property type="molecule type" value="Genomic_DNA"/>
</dbReference>
<evidence type="ECO:0000313" key="1">
    <source>
        <dbReference type="EMBL" id="MFC7069509.1"/>
    </source>
</evidence>
<dbReference type="GeneID" id="81125261"/>
<dbReference type="InterPro" id="IPR053916">
    <property type="entry name" value="DUF6978"/>
</dbReference>
<comment type="caution">
    <text evidence="1">The sequence shown here is derived from an EMBL/GenBank/DDBJ whole genome shotgun (WGS) entry which is preliminary data.</text>
</comment>
<dbReference type="Proteomes" id="UP001596461">
    <property type="component" value="Unassembled WGS sequence"/>
</dbReference>
<keyword evidence="2" id="KW-1185">Reference proteome</keyword>
<reference evidence="1 2" key="1">
    <citation type="journal article" date="2019" name="Int. J. Syst. Evol. Microbiol.">
        <title>The Global Catalogue of Microorganisms (GCM) 10K type strain sequencing project: providing services to taxonomists for standard genome sequencing and annotation.</title>
        <authorList>
            <consortium name="The Broad Institute Genomics Platform"/>
            <consortium name="The Broad Institute Genome Sequencing Center for Infectious Disease"/>
            <person name="Wu L."/>
            <person name="Ma J."/>
        </authorList>
    </citation>
    <scope>NUCLEOTIDE SEQUENCE [LARGE SCALE GENOMIC DNA]</scope>
    <source>
        <strain evidence="1 2">DT31</strain>
    </source>
</reference>
<dbReference type="Pfam" id="PF22398">
    <property type="entry name" value="DUF6978"/>
    <property type="match status" value="1"/>
</dbReference>
<accession>A0ABD5W853</accession>
<name>A0ABD5W853_9EURY</name>
<proteinExistence type="predicted"/>
<organism evidence="1 2">
    <name type="scientific">Halobaculum lipolyticum</name>
    <dbReference type="NCBI Taxonomy" id="3032001"/>
    <lineage>
        <taxon>Archaea</taxon>
        <taxon>Methanobacteriati</taxon>
        <taxon>Methanobacteriota</taxon>
        <taxon>Stenosarchaea group</taxon>
        <taxon>Halobacteria</taxon>
        <taxon>Halobacteriales</taxon>
        <taxon>Haloferacaceae</taxon>
        <taxon>Halobaculum</taxon>
    </lineage>
</organism>
<sequence>MVSKVSKDEIDELYYAPKVMEEDWHWRVDGPNHTGEGRVRVLGHDANLVLRAWKRRRYGFCLLYKSSKIVRRWDDAIHTNPDGERIEGSHKHYWEPEHEDNYAYPVDDITTDDVDQAFQDFLDECNIEHRGAYTAQKELTDA</sequence>
<dbReference type="RefSeq" id="WP_284030428.1">
    <property type="nucleotide sequence ID" value="NZ_CP126154.1"/>
</dbReference>